<accession>A0A6G0XXU6</accession>
<proteinExistence type="predicted"/>
<dbReference type="AlphaFoldDB" id="A0A6G0XXU6"/>
<organism evidence="2 3">
    <name type="scientific">Aphanomyces euteiches</name>
    <dbReference type="NCBI Taxonomy" id="100861"/>
    <lineage>
        <taxon>Eukaryota</taxon>
        <taxon>Sar</taxon>
        <taxon>Stramenopiles</taxon>
        <taxon>Oomycota</taxon>
        <taxon>Saprolegniomycetes</taxon>
        <taxon>Saprolegniales</taxon>
        <taxon>Verrucalvaceae</taxon>
        <taxon>Aphanomyces</taxon>
    </lineage>
</organism>
<keyword evidence="1" id="KW-0812">Transmembrane</keyword>
<gene>
    <name evidence="2" type="ORF">Ae201684_000026</name>
</gene>
<dbReference type="Proteomes" id="UP000481153">
    <property type="component" value="Unassembled WGS sequence"/>
</dbReference>
<keyword evidence="1" id="KW-1133">Transmembrane helix</keyword>
<evidence type="ECO:0000313" key="3">
    <source>
        <dbReference type="Proteomes" id="UP000481153"/>
    </source>
</evidence>
<feature type="transmembrane region" description="Helical" evidence="1">
    <location>
        <begin position="84"/>
        <end position="104"/>
    </location>
</feature>
<reference evidence="2 3" key="1">
    <citation type="submission" date="2019-07" db="EMBL/GenBank/DDBJ databases">
        <title>Genomics analysis of Aphanomyces spp. identifies a new class of oomycete effector associated with host adaptation.</title>
        <authorList>
            <person name="Gaulin E."/>
        </authorList>
    </citation>
    <scope>NUCLEOTIDE SEQUENCE [LARGE SCALE GENOMIC DNA]</scope>
    <source>
        <strain evidence="2 3">ATCC 201684</strain>
    </source>
</reference>
<dbReference type="EMBL" id="VJMJ01000001">
    <property type="protein sequence ID" value="KAF0745571.1"/>
    <property type="molecule type" value="Genomic_DNA"/>
</dbReference>
<comment type="caution">
    <text evidence="2">The sequence shown here is derived from an EMBL/GenBank/DDBJ whole genome shotgun (WGS) entry which is preliminary data.</text>
</comment>
<evidence type="ECO:0000313" key="2">
    <source>
        <dbReference type="EMBL" id="KAF0745571.1"/>
    </source>
</evidence>
<evidence type="ECO:0000256" key="1">
    <source>
        <dbReference type="SAM" id="Phobius"/>
    </source>
</evidence>
<dbReference type="VEuPathDB" id="FungiDB:AeMF1_004172"/>
<keyword evidence="3" id="KW-1185">Reference proteome</keyword>
<protein>
    <submittedName>
        <fullName evidence="2">Uncharacterized protein</fullName>
    </submittedName>
</protein>
<sequence length="171" mass="18527">MGIEGSFLSSYVMGDGQTFIRGISHGLTFFDFLMTTNTDNSDSVGIPVAVAAAKEEGHYVVPPSTTPQIDHLEDAEEPKKKRGLIESAMTTAGGSFALIIAYFTAMMFDIFAFTFVLSFVVTGVTMIPAACCGLLVLVVLKGLLRPIAKMDEVLYARRKALYDVLLDKKEA</sequence>
<feature type="transmembrane region" description="Helical" evidence="1">
    <location>
        <begin position="110"/>
        <end position="140"/>
    </location>
</feature>
<keyword evidence="1" id="KW-0472">Membrane</keyword>
<name>A0A6G0XXU6_9STRA</name>